<evidence type="ECO:0000313" key="2">
    <source>
        <dbReference type="EMBL" id="ROR27399.1"/>
    </source>
</evidence>
<feature type="transmembrane region" description="Helical" evidence="1">
    <location>
        <begin position="305"/>
        <end position="325"/>
    </location>
</feature>
<feature type="transmembrane region" description="Helical" evidence="1">
    <location>
        <begin position="27"/>
        <end position="50"/>
    </location>
</feature>
<evidence type="ECO:0000256" key="1">
    <source>
        <dbReference type="SAM" id="Phobius"/>
    </source>
</evidence>
<feature type="transmembrane region" description="Helical" evidence="1">
    <location>
        <begin position="243"/>
        <end position="265"/>
    </location>
</feature>
<keyword evidence="1" id="KW-0812">Transmembrane</keyword>
<keyword evidence="1" id="KW-1133">Transmembrane helix</keyword>
<accession>A0A3N1XL09</accession>
<dbReference type="RefSeq" id="WP_123609647.1">
    <property type="nucleotide sequence ID" value="NZ_RJVG01000006.1"/>
</dbReference>
<sequence>MNRKIKKIYFSNKELTEDDYHKSQLKLILEGSTAGIIFALTVGTFLTGFLRYLGASPQYCAIIGAVPQLGCILQLISPYVFERLRQRKFLICICAFIFRFSVGTIIFVPFLVQGKKMILIIIMIIYTLAFMVAGFVTPGLNNWTLTVAPKHGRGRFLAIKDITAMLCVSAISIVVSKILDYYKLQGNIMIGFGIMFSISLLISIFDFILISQVGEPLTHHEIIKEPLVNLIKRPLQDSKFRKIILFLSIWNFAIQFSVSFIPIFMLSTLGLGYSFISIVTVLSNVVSMFATYLWGKLADATTWFLLLRINGLIIAACYLGWTFVTNDNAKALVPVVQILLISSNGAFNMASNNLQFDLAPVMGKTAYLGVTAAVASVISFLGAILGSVFSKVAQSIEINILFHTISNLQISFFITSVLLITAILIFKHIREIL</sequence>
<feature type="transmembrane region" description="Helical" evidence="1">
    <location>
        <begin position="366"/>
        <end position="388"/>
    </location>
</feature>
<protein>
    <submittedName>
        <fullName evidence="2">MFS transporter</fullName>
    </submittedName>
</protein>
<feature type="transmembrane region" description="Helical" evidence="1">
    <location>
        <begin position="188"/>
        <end position="210"/>
    </location>
</feature>
<keyword evidence="3" id="KW-1185">Reference proteome</keyword>
<feature type="transmembrane region" description="Helical" evidence="1">
    <location>
        <begin position="56"/>
        <end position="77"/>
    </location>
</feature>
<dbReference type="Proteomes" id="UP000273083">
    <property type="component" value="Unassembled WGS sequence"/>
</dbReference>
<dbReference type="AlphaFoldDB" id="A0A3N1XL09"/>
<dbReference type="PANTHER" id="PTHR23526">
    <property type="entry name" value="INTEGRAL MEMBRANE TRANSPORT PROTEIN-RELATED"/>
    <property type="match status" value="1"/>
</dbReference>
<dbReference type="InterPro" id="IPR036259">
    <property type="entry name" value="MFS_trans_sf"/>
</dbReference>
<comment type="caution">
    <text evidence="2">The sequence shown here is derived from an EMBL/GenBank/DDBJ whole genome shotgun (WGS) entry which is preliminary data.</text>
</comment>
<dbReference type="SUPFAM" id="SSF103473">
    <property type="entry name" value="MFS general substrate transporter"/>
    <property type="match status" value="1"/>
</dbReference>
<gene>
    <name evidence="2" type="ORF">EDD66_10696</name>
</gene>
<feature type="transmembrane region" description="Helical" evidence="1">
    <location>
        <begin position="271"/>
        <end position="293"/>
    </location>
</feature>
<dbReference type="OrthoDB" id="1714505at2"/>
<name>A0A3N1XL09_9FIRM</name>
<organism evidence="2 3">
    <name type="scientific">Mobilisporobacter senegalensis</name>
    <dbReference type="NCBI Taxonomy" id="1329262"/>
    <lineage>
        <taxon>Bacteria</taxon>
        <taxon>Bacillati</taxon>
        <taxon>Bacillota</taxon>
        <taxon>Clostridia</taxon>
        <taxon>Lachnospirales</taxon>
        <taxon>Lachnospiraceae</taxon>
        <taxon>Mobilisporobacter</taxon>
    </lineage>
</organism>
<feature type="transmembrane region" description="Helical" evidence="1">
    <location>
        <begin position="331"/>
        <end position="354"/>
    </location>
</feature>
<dbReference type="CDD" id="cd06174">
    <property type="entry name" value="MFS"/>
    <property type="match status" value="1"/>
</dbReference>
<dbReference type="PANTHER" id="PTHR23526:SF2">
    <property type="entry name" value="MAJOR FACILITATOR SUPERFAMILY (MFS) PROFILE DOMAIN-CONTAINING PROTEIN"/>
    <property type="match status" value="1"/>
</dbReference>
<dbReference type="EMBL" id="RJVG01000006">
    <property type="protein sequence ID" value="ROR27399.1"/>
    <property type="molecule type" value="Genomic_DNA"/>
</dbReference>
<dbReference type="InterPro" id="IPR052528">
    <property type="entry name" value="Sugar_transport-like"/>
</dbReference>
<feature type="transmembrane region" description="Helical" evidence="1">
    <location>
        <begin position="118"/>
        <end position="141"/>
    </location>
</feature>
<feature type="transmembrane region" description="Helical" evidence="1">
    <location>
        <begin position="89"/>
        <end position="112"/>
    </location>
</feature>
<evidence type="ECO:0000313" key="3">
    <source>
        <dbReference type="Proteomes" id="UP000273083"/>
    </source>
</evidence>
<dbReference type="Gene3D" id="1.20.1250.20">
    <property type="entry name" value="MFS general substrate transporter like domains"/>
    <property type="match status" value="2"/>
</dbReference>
<reference evidence="2 3" key="1">
    <citation type="submission" date="2018-11" db="EMBL/GenBank/DDBJ databases">
        <title>Genomic Encyclopedia of Type Strains, Phase IV (KMG-IV): sequencing the most valuable type-strain genomes for metagenomic binning, comparative biology and taxonomic classification.</title>
        <authorList>
            <person name="Goeker M."/>
        </authorList>
    </citation>
    <scope>NUCLEOTIDE SEQUENCE [LARGE SCALE GENOMIC DNA]</scope>
    <source>
        <strain evidence="2 3">DSM 26537</strain>
    </source>
</reference>
<proteinExistence type="predicted"/>
<keyword evidence="1" id="KW-0472">Membrane</keyword>
<feature type="transmembrane region" description="Helical" evidence="1">
    <location>
        <begin position="162"/>
        <end position="182"/>
    </location>
</feature>
<feature type="transmembrane region" description="Helical" evidence="1">
    <location>
        <begin position="408"/>
        <end position="426"/>
    </location>
</feature>